<comment type="caution">
    <text evidence="1">The sequence shown here is derived from an EMBL/GenBank/DDBJ whole genome shotgun (WGS) entry which is preliminary data.</text>
</comment>
<dbReference type="Proteomes" id="UP001500101">
    <property type="component" value="Unassembled WGS sequence"/>
</dbReference>
<accession>A0ABP7Z004</accession>
<gene>
    <name evidence="1" type="ORF">GCM10022216_27640</name>
</gene>
<evidence type="ECO:0000313" key="1">
    <source>
        <dbReference type="EMBL" id="GAA4144582.1"/>
    </source>
</evidence>
<dbReference type="EMBL" id="BAAAZI010000011">
    <property type="protein sequence ID" value="GAA4144582.1"/>
    <property type="molecule type" value="Genomic_DNA"/>
</dbReference>
<sequence>MQYDNLQRIVSYNCPEEDEFISFCYDLSGRLNRIDMTGAGQTQKMEISYSKNGDPVSAVVSIIKEGTNRICGRRFIDYEMMEGKVTGMKVLETGGSSHQVRLDYSGEDLVRMTSIGNAGFVSHEFDLGRKRSPVASARFRHVLSADLPPILCSTKEYTGHTIVLSEGMTISTKIENHADPNGFFICIKKPIEIPGRNAFTLPGSYQTMKDSIFGI</sequence>
<dbReference type="RefSeq" id="WP_344675360.1">
    <property type="nucleotide sequence ID" value="NZ_BAAAZI010000011.1"/>
</dbReference>
<organism evidence="1 2">
    <name type="scientific">Sphingobacterium kyonggiense</name>
    <dbReference type="NCBI Taxonomy" id="714075"/>
    <lineage>
        <taxon>Bacteria</taxon>
        <taxon>Pseudomonadati</taxon>
        <taxon>Bacteroidota</taxon>
        <taxon>Sphingobacteriia</taxon>
        <taxon>Sphingobacteriales</taxon>
        <taxon>Sphingobacteriaceae</taxon>
        <taxon>Sphingobacterium</taxon>
    </lineage>
</organism>
<evidence type="ECO:0008006" key="3">
    <source>
        <dbReference type="Google" id="ProtNLM"/>
    </source>
</evidence>
<reference evidence="2" key="1">
    <citation type="journal article" date="2019" name="Int. J. Syst. Evol. Microbiol.">
        <title>The Global Catalogue of Microorganisms (GCM) 10K type strain sequencing project: providing services to taxonomists for standard genome sequencing and annotation.</title>
        <authorList>
            <consortium name="The Broad Institute Genomics Platform"/>
            <consortium name="The Broad Institute Genome Sequencing Center for Infectious Disease"/>
            <person name="Wu L."/>
            <person name="Ma J."/>
        </authorList>
    </citation>
    <scope>NUCLEOTIDE SEQUENCE [LARGE SCALE GENOMIC DNA]</scope>
    <source>
        <strain evidence="2">JCM 16704</strain>
    </source>
</reference>
<evidence type="ECO:0000313" key="2">
    <source>
        <dbReference type="Proteomes" id="UP001500101"/>
    </source>
</evidence>
<keyword evidence="2" id="KW-1185">Reference proteome</keyword>
<name>A0ABP7Z004_9SPHI</name>
<proteinExistence type="predicted"/>
<protein>
    <recommendedName>
        <fullName evidence="3">YD repeat-containing protein</fullName>
    </recommendedName>
</protein>